<dbReference type="RefSeq" id="WP_146354354.1">
    <property type="nucleotide sequence ID" value="NZ_VOBR01000015.1"/>
</dbReference>
<reference evidence="2 3" key="1">
    <citation type="submission" date="2019-07" db="EMBL/GenBank/DDBJ databases">
        <title>Lentzea xizangensis sp. nov., isolated from Qinghai-Tibetan Plateau Soils.</title>
        <authorList>
            <person name="Huang J."/>
        </authorList>
    </citation>
    <scope>NUCLEOTIDE SEQUENCE [LARGE SCALE GENOMIC DNA]</scope>
    <source>
        <strain evidence="2 3">FXJ1.1311</strain>
    </source>
</reference>
<evidence type="ECO:0000256" key="1">
    <source>
        <dbReference type="SAM" id="SignalP"/>
    </source>
</evidence>
<dbReference type="OrthoDB" id="4763073at2"/>
<organism evidence="2 3">
    <name type="scientific">Lentzea tibetensis</name>
    <dbReference type="NCBI Taxonomy" id="2591470"/>
    <lineage>
        <taxon>Bacteria</taxon>
        <taxon>Bacillati</taxon>
        <taxon>Actinomycetota</taxon>
        <taxon>Actinomycetes</taxon>
        <taxon>Pseudonocardiales</taxon>
        <taxon>Pseudonocardiaceae</taxon>
        <taxon>Lentzea</taxon>
    </lineage>
</organism>
<keyword evidence="3" id="KW-1185">Reference proteome</keyword>
<gene>
    <name evidence="2" type="ORF">FKR81_23295</name>
</gene>
<dbReference type="Proteomes" id="UP000316639">
    <property type="component" value="Unassembled WGS sequence"/>
</dbReference>
<keyword evidence="1" id="KW-0732">Signal</keyword>
<feature type="chain" id="PRO_5039365871" evidence="1">
    <location>
        <begin position="24"/>
        <end position="117"/>
    </location>
</feature>
<evidence type="ECO:0000313" key="2">
    <source>
        <dbReference type="EMBL" id="TWP49479.1"/>
    </source>
</evidence>
<sequence>MFTLFKKLAAALAIAGVITTSLAVAMPAPADAAVASCGSGRCTIYLNKSETRAFANGYVPAPPTATPWQLKGAYYALAYGHRWIAQQYASWGWCSGFRLSVYPWESQGYFGYACNWN</sequence>
<comment type="caution">
    <text evidence="2">The sequence shown here is derived from an EMBL/GenBank/DDBJ whole genome shotgun (WGS) entry which is preliminary data.</text>
</comment>
<proteinExistence type="predicted"/>
<dbReference type="EMBL" id="VOBR01000015">
    <property type="protein sequence ID" value="TWP49479.1"/>
    <property type="molecule type" value="Genomic_DNA"/>
</dbReference>
<protein>
    <submittedName>
        <fullName evidence="2">Uncharacterized protein</fullName>
    </submittedName>
</protein>
<name>A0A563EQA9_9PSEU</name>
<dbReference type="AlphaFoldDB" id="A0A563EQA9"/>
<accession>A0A563EQA9</accession>
<evidence type="ECO:0000313" key="3">
    <source>
        <dbReference type="Proteomes" id="UP000316639"/>
    </source>
</evidence>
<feature type="signal peptide" evidence="1">
    <location>
        <begin position="1"/>
        <end position="23"/>
    </location>
</feature>